<comment type="caution">
    <text evidence="4">The sequence shown here is derived from an EMBL/GenBank/DDBJ whole genome shotgun (WGS) entry which is preliminary data.</text>
</comment>
<feature type="region of interest" description="Disordered" evidence="2">
    <location>
        <begin position="1"/>
        <end position="55"/>
    </location>
</feature>
<feature type="domain" description="Nephrocystin 3-like N-terminal" evidence="3">
    <location>
        <begin position="173"/>
        <end position="332"/>
    </location>
</feature>
<dbReference type="InterPro" id="IPR056884">
    <property type="entry name" value="NPHP3-like_N"/>
</dbReference>
<evidence type="ECO:0000259" key="3">
    <source>
        <dbReference type="Pfam" id="PF24883"/>
    </source>
</evidence>
<feature type="compositionally biased region" description="Low complexity" evidence="2">
    <location>
        <begin position="23"/>
        <end position="38"/>
    </location>
</feature>
<dbReference type="EMBL" id="MU155318">
    <property type="protein sequence ID" value="KAF9475802.1"/>
    <property type="molecule type" value="Genomic_DNA"/>
</dbReference>
<proteinExistence type="predicted"/>
<dbReference type="AlphaFoldDB" id="A0A9P5YU39"/>
<dbReference type="Gene3D" id="3.40.50.300">
    <property type="entry name" value="P-loop containing nucleotide triphosphate hydrolases"/>
    <property type="match status" value="1"/>
</dbReference>
<reference evidence="4" key="1">
    <citation type="submission" date="2020-11" db="EMBL/GenBank/DDBJ databases">
        <authorList>
            <consortium name="DOE Joint Genome Institute"/>
            <person name="Ahrendt S."/>
            <person name="Riley R."/>
            <person name="Andreopoulos W."/>
            <person name="Labutti K."/>
            <person name="Pangilinan J."/>
            <person name="Ruiz-Duenas F.J."/>
            <person name="Barrasa J.M."/>
            <person name="Sanchez-Garcia M."/>
            <person name="Camarero S."/>
            <person name="Miyauchi S."/>
            <person name="Serrano A."/>
            <person name="Linde D."/>
            <person name="Babiker R."/>
            <person name="Drula E."/>
            <person name="Ayuso-Fernandez I."/>
            <person name="Pacheco R."/>
            <person name="Padilla G."/>
            <person name="Ferreira P."/>
            <person name="Barriuso J."/>
            <person name="Kellner H."/>
            <person name="Castanera R."/>
            <person name="Alfaro M."/>
            <person name="Ramirez L."/>
            <person name="Pisabarro A.G."/>
            <person name="Kuo A."/>
            <person name="Tritt A."/>
            <person name="Lipzen A."/>
            <person name="He G."/>
            <person name="Yan M."/>
            <person name="Ng V."/>
            <person name="Cullen D."/>
            <person name="Martin F."/>
            <person name="Rosso M.-N."/>
            <person name="Henrissat B."/>
            <person name="Hibbett D."/>
            <person name="Martinez A.T."/>
            <person name="Grigoriev I.V."/>
        </authorList>
    </citation>
    <scope>NUCLEOTIDE SEQUENCE</scope>
    <source>
        <strain evidence="4">CIRM-BRFM 674</strain>
    </source>
</reference>
<name>A0A9P5YU39_9AGAR</name>
<protein>
    <recommendedName>
        <fullName evidence="3">Nephrocystin 3-like N-terminal domain-containing protein</fullName>
    </recommendedName>
</protein>
<accession>A0A9P5YU39</accession>
<dbReference type="PANTHER" id="PTHR10039:SF17">
    <property type="entry name" value="FUNGAL STAND N-TERMINAL GOODBYE DOMAIN-CONTAINING PROTEIN-RELATED"/>
    <property type="match status" value="1"/>
</dbReference>
<feature type="compositionally biased region" description="Basic residues" evidence="2">
    <location>
        <begin position="1"/>
        <end position="14"/>
    </location>
</feature>
<dbReference type="Proteomes" id="UP000807469">
    <property type="component" value="Unassembled WGS sequence"/>
</dbReference>
<gene>
    <name evidence="4" type="ORF">BDN70DRAFT_923757</name>
</gene>
<evidence type="ECO:0000313" key="4">
    <source>
        <dbReference type="EMBL" id="KAF9475802.1"/>
    </source>
</evidence>
<dbReference type="InterPro" id="IPR027417">
    <property type="entry name" value="P-loop_NTPase"/>
</dbReference>
<evidence type="ECO:0000313" key="5">
    <source>
        <dbReference type="Proteomes" id="UP000807469"/>
    </source>
</evidence>
<dbReference type="Pfam" id="PF24883">
    <property type="entry name" value="NPHP3_N"/>
    <property type="match status" value="1"/>
</dbReference>
<sequence>MPAQAKKSRRRPARGGKPSPSGRRNTNIAAATTTARPASGKRGRKGKSKSPKETVNKLGEAAAAAAPITGEDHVHLTTDTRATGVFPSVQIDEGFMQHRAPRVAGTQSMFGDNVLIQGGVFTIVNAPHPSNAERAGFMILQQHVAPSAFHDSRQCVDLPRCHPQTRDEILKKVYSWIAVSENRKHYLMWLNGAAGAGKSAIMRTCAEHCILAAIAIATFFFGRADHTRNTVEHLIGTLAYQLIRAFPETAEEIFSIIERDPLIFEQSLESQLQQLVINPLSHLPYTLQSPFVVFIDGLDECLDRYHQSNLIKVLGHTCSSKTVPIIFLIASRRELHIQPEFDTEQVSALLEVVPLDESEASDDIRRFLNSKFGDIKKAHPFRHLLSSNWPSISQVSDIVGKASNQFIFASVVINYVSSPRGNPAHHLEIVLDLRLLNPSSEHPFAHLDSLYRHIFSQIPREDVENVLNILAYHLLSQVSNVDSLEDIFLMRRGHLKILFADLNPVLEFFSADGCDGIGFLHASLSDFLKDQVRSGEYFIDLKKYWSKLILILLERMPPDLRSPTYKKNTVKRQELERLYAINVLLSNTHAIPSNKLYQGLMQFEFKDYDSKLGQYNIPDCCVDILQSLEQLDFKDDHAYQHVLDMFAKGCIKSWHAYDIPVQIRMRVSPDLCARIRQLRPNLARPEWRRPYNRQRSVDEEYAC</sequence>
<dbReference type="OrthoDB" id="3267051at2759"/>
<keyword evidence="1" id="KW-0677">Repeat</keyword>
<evidence type="ECO:0000256" key="2">
    <source>
        <dbReference type="SAM" id="MobiDB-lite"/>
    </source>
</evidence>
<evidence type="ECO:0000256" key="1">
    <source>
        <dbReference type="ARBA" id="ARBA00022737"/>
    </source>
</evidence>
<dbReference type="PANTHER" id="PTHR10039">
    <property type="entry name" value="AMELOGENIN"/>
    <property type="match status" value="1"/>
</dbReference>
<feature type="compositionally biased region" description="Basic residues" evidence="2">
    <location>
        <begin position="39"/>
        <end position="49"/>
    </location>
</feature>
<dbReference type="SUPFAM" id="SSF52540">
    <property type="entry name" value="P-loop containing nucleoside triphosphate hydrolases"/>
    <property type="match status" value="1"/>
</dbReference>
<organism evidence="4 5">
    <name type="scientific">Pholiota conissans</name>
    <dbReference type="NCBI Taxonomy" id="109636"/>
    <lineage>
        <taxon>Eukaryota</taxon>
        <taxon>Fungi</taxon>
        <taxon>Dikarya</taxon>
        <taxon>Basidiomycota</taxon>
        <taxon>Agaricomycotina</taxon>
        <taxon>Agaricomycetes</taxon>
        <taxon>Agaricomycetidae</taxon>
        <taxon>Agaricales</taxon>
        <taxon>Agaricineae</taxon>
        <taxon>Strophariaceae</taxon>
        <taxon>Pholiota</taxon>
    </lineage>
</organism>
<keyword evidence="5" id="KW-1185">Reference proteome</keyword>